<proteinExistence type="predicted"/>
<gene>
    <name evidence="1" type="ORF">CWS72_25675</name>
</gene>
<evidence type="ECO:0000313" key="1">
    <source>
        <dbReference type="EMBL" id="PKU21658.1"/>
    </source>
</evidence>
<dbReference type="Proteomes" id="UP000233293">
    <property type="component" value="Unassembled WGS sequence"/>
</dbReference>
<sequence length="254" mass="27993">MLDQLEQEIESEFIDETRDVLAGLEVMLGNFESGLVDAVRAMITLRKAFRSLESRSQSLDKATMSIVTHRASEYLSDSQELERANVVDVQSYIDVLRKLLDRNASTEHSSELVRQLPSRRIVDFDVVEAAKKMNIEMLMVIPDRATSHYVERELAACGYRVSNAGHFFRGLELAVRTQPDFIICSAVLDEASGIDLIRALNGIAATTHTPVALLTSYAAGHPSLAELPPSAAVIRKGSAFGEDLANALARFKIT</sequence>
<organism evidence="1 2">
    <name type="scientific">Telmatospirillum siberiense</name>
    <dbReference type="NCBI Taxonomy" id="382514"/>
    <lineage>
        <taxon>Bacteria</taxon>
        <taxon>Pseudomonadati</taxon>
        <taxon>Pseudomonadota</taxon>
        <taxon>Alphaproteobacteria</taxon>
        <taxon>Rhodospirillales</taxon>
        <taxon>Rhodospirillaceae</taxon>
        <taxon>Telmatospirillum</taxon>
    </lineage>
</organism>
<dbReference type="InterPro" id="IPR036641">
    <property type="entry name" value="HPT_dom_sf"/>
</dbReference>
<name>A0A2N3PMM7_9PROT</name>
<accession>A0A2N3PMM7</accession>
<dbReference type="AlphaFoldDB" id="A0A2N3PMM7"/>
<keyword evidence="2" id="KW-1185">Reference proteome</keyword>
<evidence type="ECO:0000313" key="2">
    <source>
        <dbReference type="Proteomes" id="UP000233293"/>
    </source>
</evidence>
<evidence type="ECO:0008006" key="3">
    <source>
        <dbReference type="Google" id="ProtNLM"/>
    </source>
</evidence>
<dbReference type="Gene3D" id="3.40.50.2300">
    <property type="match status" value="1"/>
</dbReference>
<dbReference type="SUPFAM" id="SSF52172">
    <property type="entry name" value="CheY-like"/>
    <property type="match status" value="1"/>
</dbReference>
<dbReference type="GO" id="GO:0000160">
    <property type="term" value="P:phosphorelay signal transduction system"/>
    <property type="evidence" value="ECO:0007669"/>
    <property type="project" value="InterPro"/>
</dbReference>
<dbReference type="Gene3D" id="1.20.120.160">
    <property type="entry name" value="HPT domain"/>
    <property type="match status" value="1"/>
</dbReference>
<comment type="caution">
    <text evidence="1">The sequence shown here is derived from an EMBL/GenBank/DDBJ whole genome shotgun (WGS) entry which is preliminary data.</text>
</comment>
<dbReference type="InterPro" id="IPR011006">
    <property type="entry name" value="CheY-like_superfamily"/>
</dbReference>
<dbReference type="EMBL" id="PIUM01000048">
    <property type="protein sequence ID" value="PKU21658.1"/>
    <property type="molecule type" value="Genomic_DNA"/>
</dbReference>
<dbReference type="CDD" id="cd00156">
    <property type="entry name" value="REC"/>
    <property type="match status" value="1"/>
</dbReference>
<reference evidence="2" key="1">
    <citation type="submission" date="2017-12" db="EMBL/GenBank/DDBJ databases">
        <title>Draft genome sequence of Telmatospirillum siberiense 26-4b1T, an acidotolerant peatland alphaproteobacterium potentially involved in sulfur cycling.</title>
        <authorList>
            <person name="Hausmann B."/>
            <person name="Pjevac P."/>
            <person name="Schreck K."/>
            <person name="Herbold C.W."/>
            <person name="Daims H."/>
            <person name="Wagner M."/>
            <person name="Pester M."/>
            <person name="Loy A."/>
        </authorList>
    </citation>
    <scope>NUCLEOTIDE SEQUENCE [LARGE SCALE GENOMIC DNA]</scope>
    <source>
        <strain evidence="2">26-4b1</strain>
    </source>
</reference>
<protein>
    <recommendedName>
        <fullName evidence="3">Response regulatory domain-containing protein</fullName>
    </recommendedName>
</protein>